<dbReference type="Gene3D" id="3.10.380.10">
    <property type="entry name" value="Colicin E3-like ribonuclease domain"/>
    <property type="match status" value="1"/>
</dbReference>
<name>A0A369YHT6_9PAST</name>
<dbReference type="GO" id="GO:0043022">
    <property type="term" value="F:ribosome binding"/>
    <property type="evidence" value="ECO:0007669"/>
    <property type="project" value="InterPro"/>
</dbReference>
<feature type="region of interest" description="Disordered" evidence="1">
    <location>
        <begin position="184"/>
        <end position="203"/>
    </location>
</feature>
<evidence type="ECO:0000313" key="3">
    <source>
        <dbReference type="EMBL" id="RDE72790.1"/>
    </source>
</evidence>
<dbReference type="Proteomes" id="UP000253872">
    <property type="component" value="Unassembled WGS sequence"/>
</dbReference>
<dbReference type="EMBL" id="QEPN01000003">
    <property type="protein sequence ID" value="RDE72790.1"/>
    <property type="molecule type" value="Genomic_DNA"/>
</dbReference>
<organism evidence="3 4">
    <name type="scientific">Haemophilus sputorum</name>
    <dbReference type="NCBI Taxonomy" id="1078480"/>
    <lineage>
        <taxon>Bacteria</taxon>
        <taxon>Pseudomonadati</taxon>
        <taxon>Pseudomonadota</taxon>
        <taxon>Gammaproteobacteria</taxon>
        <taxon>Pasteurellales</taxon>
        <taxon>Pasteurellaceae</taxon>
        <taxon>Haemophilus</taxon>
    </lineage>
</organism>
<dbReference type="GO" id="GO:0003723">
    <property type="term" value="F:RNA binding"/>
    <property type="evidence" value="ECO:0007669"/>
    <property type="project" value="InterPro"/>
</dbReference>
<sequence length="255" mass="27631">MAIARGSALVCSRACIQAIEAGLGISLGVALTADEEKAAFLAGMSQDPEKISRLSKEQVDYLNRQILSKGLLFDNSSILGSHVWIPNADGGFTPIDPSLVTTTYGGKQSIDPRIFVNHTGGVEYPADYNLPTHTGGNQTVTNDKGSHILVGGESQIGDWRDGVLLENADQKYYPNPKLGDITGISGLKPAKPKTPVQGGGKLRARWKDSDGKIYEWDSQHGELEKYDKRGKHLGAFDYKTGDKIKPADPKRRIEP</sequence>
<feature type="domain" description="Colicin E3-like ribonuclease" evidence="2">
    <location>
        <begin position="174"/>
        <end position="254"/>
    </location>
</feature>
<accession>A0A369YHT6</accession>
<dbReference type="AlphaFoldDB" id="A0A369YHT6"/>
<gene>
    <name evidence="3" type="ORF">DPV93_04575</name>
</gene>
<dbReference type="GO" id="GO:0016788">
    <property type="term" value="F:hydrolase activity, acting on ester bonds"/>
    <property type="evidence" value="ECO:0007669"/>
    <property type="project" value="InterPro"/>
</dbReference>
<dbReference type="InterPro" id="IPR009105">
    <property type="entry name" value="Colicin_E3_ribonuclease"/>
</dbReference>
<evidence type="ECO:0000259" key="2">
    <source>
        <dbReference type="Pfam" id="PF09000"/>
    </source>
</evidence>
<evidence type="ECO:0000313" key="4">
    <source>
        <dbReference type="Proteomes" id="UP000253872"/>
    </source>
</evidence>
<evidence type="ECO:0000256" key="1">
    <source>
        <dbReference type="SAM" id="MobiDB-lite"/>
    </source>
</evidence>
<dbReference type="Pfam" id="PF09000">
    <property type="entry name" value="Cytotoxic"/>
    <property type="match status" value="1"/>
</dbReference>
<dbReference type="SUPFAM" id="SSF63840">
    <property type="entry name" value="Ribonuclease domain of colicin E3"/>
    <property type="match status" value="1"/>
</dbReference>
<reference evidence="3 4" key="1">
    <citation type="submission" date="2018-05" db="EMBL/GenBank/DDBJ databases">
        <title>Draft Genome Sequences for a Diverse set of 7 Haemophilus Species.</title>
        <authorList>
            <person name="Nichols M."/>
            <person name="Topaz N."/>
            <person name="Wang X."/>
            <person name="Wang X."/>
            <person name="Boxrud D."/>
        </authorList>
    </citation>
    <scope>NUCLEOTIDE SEQUENCE [LARGE SCALE GENOMIC DNA]</scope>
    <source>
        <strain evidence="3 4">C2002001239</strain>
    </source>
</reference>
<comment type="caution">
    <text evidence="3">The sequence shown here is derived from an EMBL/GenBank/DDBJ whole genome shotgun (WGS) entry which is preliminary data.</text>
</comment>
<proteinExistence type="predicted"/>
<protein>
    <recommendedName>
        <fullName evidence="2">Colicin E3-like ribonuclease domain-containing protein</fullName>
    </recommendedName>
</protein>
<dbReference type="InterPro" id="IPR036725">
    <property type="entry name" value="ColE3_ribonuclease_sf"/>
</dbReference>